<evidence type="ECO:0000256" key="5">
    <source>
        <dbReference type="ARBA" id="ARBA00023136"/>
    </source>
</evidence>
<keyword evidence="5 6" id="KW-0472">Membrane</keyword>
<name>A0A6A4W514_AMPAM</name>
<dbReference type="InterPro" id="IPR008952">
    <property type="entry name" value="Tetraspanin_EC2_sf"/>
</dbReference>
<dbReference type="InterPro" id="IPR000301">
    <property type="entry name" value="Tetraspanin_animals"/>
</dbReference>
<dbReference type="Proteomes" id="UP000440578">
    <property type="component" value="Unassembled WGS sequence"/>
</dbReference>
<dbReference type="PANTHER" id="PTHR19282:SF551">
    <property type="entry name" value="RE08073P-RELATED"/>
    <property type="match status" value="1"/>
</dbReference>
<proteinExistence type="inferred from homology"/>
<organism evidence="7 8">
    <name type="scientific">Amphibalanus amphitrite</name>
    <name type="common">Striped barnacle</name>
    <name type="synonym">Balanus amphitrite</name>
    <dbReference type="NCBI Taxonomy" id="1232801"/>
    <lineage>
        <taxon>Eukaryota</taxon>
        <taxon>Metazoa</taxon>
        <taxon>Ecdysozoa</taxon>
        <taxon>Arthropoda</taxon>
        <taxon>Crustacea</taxon>
        <taxon>Multicrustacea</taxon>
        <taxon>Cirripedia</taxon>
        <taxon>Thoracica</taxon>
        <taxon>Thoracicalcarea</taxon>
        <taxon>Balanomorpha</taxon>
        <taxon>Balanoidea</taxon>
        <taxon>Balanidae</taxon>
        <taxon>Amphibalaninae</taxon>
        <taxon>Amphibalanus</taxon>
    </lineage>
</organism>
<feature type="transmembrane region" description="Helical" evidence="6">
    <location>
        <begin position="218"/>
        <end position="247"/>
    </location>
</feature>
<keyword evidence="8" id="KW-1185">Reference proteome</keyword>
<evidence type="ECO:0000256" key="4">
    <source>
        <dbReference type="ARBA" id="ARBA00022989"/>
    </source>
</evidence>
<feature type="transmembrane region" description="Helical" evidence="6">
    <location>
        <begin position="34"/>
        <end position="57"/>
    </location>
</feature>
<evidence type="ECO:0000256" key="3">
    <source>
        <dbReference type="ARBA" id="ARBA00022692"/>
    </source>
</evidence>
<keyword evidence="4 6" id="KW-1133">Transmembrane helix</keyword>
<accession>A0A6A4W514</accession>
<dbReference type="Pfam" id="PF00335">
    <property type="entry name" value="Tetraspanin"/>
    <property type="match status" value="1"/>
</dbReference>
<dbReference type="PIRSF" id="PIRSF002419">
    <property type="entry name" value="Tetraspanin"/>
    <property type="match status" value="1"/>
</dbReference>
<dbReference type="GO" id="GO:0005886">
    <property type="term" value="C:plasma membrane"/>
    <property type="evidence" value="ECO:0007669"/>
    <property type="project" value="TreeGrafter"/>
</dbReference>
<dbReference type="PRINTS" id="PR00259">
    <property type="entry name" value="TMFOUR"/>
</dbReference>
<dbReference type="InterPro" id="IPR018499">
    <property type="entry name" value="Tetraspanin/Peripherin"/>
</dbReference>
<evidence type="ECO:0000313" key="8">
    <source>
        <dbReference type="Proteomes" id="UP000440578"/>
    </source>
</evidence>
<dbReference type="EMBL" id="VIIS01001408">
    <property type="protein sequence ID" value="KAF0298840.1"/>
    <property type="molecule type" value="Genomic_DNA"/>
</dbReference>
<evidence type="ECO:0000256" key="1">
    <source>
        <dbReference type="ARBA" id="ARBA00004141"/>
    </source>
</evidence>
<protein>
    <recommendedName>
        <fullName evidence="6">Tetraspanin</fullName>
    </recommendedName>
</protein>
<comment type="similarity">
    <text evidence="2 6">Belongs to the tetraspanin (TM4SF) family.</text>
</comment>
<dbReference type="OrthoDB" id="10016273at2759"/>
<dbReference type="PANTHER" id="PTHR19282">
    <property type="entry name" value="TETRASPANIN"/>
    <property type="match status" value="1"/>
</dbReference>
<dbReference type="AlphaFoldDB" id="A0A6A4W514"/>
<reference evidence="7 8" key="1">
    <citation type="submission" date="2019-07" db="EMBL/GenBank/DDBJ databases">
        <title>Draft genome assembly of a fouling barnacle, Amphibalanus amphitrite (Darwin, 1854): The first reference genome for Thecostraca.</title>
        <authorList>
            <person name="Kim W."/>
        </authorList>
    </citation>
    <scope>NUCLEOTIDE SEQUENCE [LARGE SCALE GENOMIC DNA]</scope>
    <source>
        <strain evidence="7">SNU_AA5</strain>
        <tissue evidence="7">Soma without cirri and trophi</tissue>
    </source>
</reference>
<gene>
    <name evidence="7" type="primary">Cd82</name>
    <name evidence="7" type="ORF">FJT64_003840</name>
</gene>
<dbReference type="SUPFAM" id="SSF48652">
    <property type="entry name" value="Tetraspanin"/>
    <property type="match status" value="1"/>
</dbReference>
<comment type="caution">
    <text evidence="7">The sequence shown here is derived from an EMBL/GenBank/DDBJ whole genome shotgun (WGS) entry which is preliminary data.</text>
</comment>
<evidence type="ECO:0000256" key="2">
    <source>
        <dbReference type="ARBA" id="ARBA00006840"/>
    </source>
</evidence>
<comment type="caution">
    <text evidence="6">Lacks conserved residue(s) required for the propagation of feature annotation.</text>
</comment>
<evidence type="ECO:0000256" key="6">
    <source>
        <dbReference type="RuleBase" id="RU361218"/>
    </source>
</evidence>
<keyword evidence="3 6" id="KW-0812">Transmembrane</keyword>
<feature type="transmembrane region" description="Helical" evidence="6">
    <location>
        <begin position="64"/>
        <end position="87"/>
    </location>
</feature>
<dbReference type="Gene3D" id="1.10.1450.10">
    <property type="entry name" value="Tetraspanin"/>
    <property type="match status" value="1"/>
</dbReference>
<sequence>MIIGLAVLGLALWLFFDTFHYLQVTQTNEEYYRGTYLLMGVGILMTVVGFLGCVGACRESPCMLGTFFTLVLLIIVAEIASIVWIHMNREKLRQELKDTVSAAVRVDYGRVLPRTEALDVIQSQLKCCGGKGPRDWAKSFYNNGDANKSGVELGVSGITGAVAGAVGLFKVPESCCTTEPEDAACQASVQVPLSGTVTGVISQQGCGDALVQFLEDHVWVVISVVSSVMVVEVLALMIALSLCITVMRSENEYKA</sequence>
<evidence type="ECO:0000313" key="7">
    <source>
        <dbReference type="EMBL" id="KAF0298840.1"/>
    </source>
</evidence>
<comment type="subcellular location">
    <subcellularLocation>
        <location evidence="1 6">Membrane</location>
        <topology evidence="1 6">Multi-pass membrane protein</topology>
    </subcellularLocation>
</comment>